<dbReference type="Gene3D" id="6.10.340.10">
    <property type="match status" value="1"/>
</dbReference>
<gene>
    <name evidence="15" type="ORF">ACFFTR_08450</name>
</gene>
<keyword evidence="8" id="KW-0418">Kinase</keyword>
<evidence type="ECO:0000259" key="13">
    <source>
        <dbReference type="PROSITE" id="PS50109"/>
    </source>
</evidence>
<keyword evidence="11" id="KW-0902">Two-component regulatory system</keyword>
<evidence type="ECO:0000256" key="4">
    <source>
        <dbReference type="ARBA" id="ARBA00022553"/>
    </source>
</evidence>
<dbReference type="Pfam" id="PF00672">
    <property type="entry name" value="HAMP"/>
    <property type="match status" value="1"/>
</dbReference>
<dbReference type="CDD" id="cd06225">
    <property type="entry name" value="HAMP"/>
    <property type="match status" value="1"/>
</dbReference>
<evidence type="ECO:0000256" key="6">
    <source>
        <dbReference type="ARBA" id="ARBA00022692"/>
    </source>
</evidence>
<evidence type="ECO:0000313" key="15">
    <source>
        <dbReference type="EMBL" id="MFB9443112.1"/>
    </source>
</evidence>
<dbReference type="PANTHER" id="PTHR44936">
    <property type="entry name" value="SENSOR PROTEIN CREC"/>
    <property type="match status" value="1"/>
</dbReference>
<evidence type="ECO:0000256" key="5">
    <source>
        <dbReference type="ARBA" id="ARBA00022679"/>
    </source>
</evidence>
<dbReference type="InterPro" id="IPR036890">
    <property type="entry name" value="HATPase_C_sf"/>
</dbReference>
<keyword evidence="5" id="KW-0808">Transferase</keyword>
<dbReference type="InterPro" id="IPR003594">
    <property type="entry name" value="HATPase_dom"/>
</dbReference>
<evidence type="ECO:0000256" key="9">
    <source>
        <dbReference type="ARBA" id="ARBA00022840"/>
    </source>
</evidence>
<comment type="catalytic activity">
    <reaction evidence="1">
        <text>ATP + protein L-histidine = ADP + protein N-phospho-L-histidine.</text>
        <dbReference type="EC" id="2.7.13.3"/>
    </reaction>
</comment>
<comment type="subcellular location">
    <subcellularLocation>
        <location evidence="2">Membrane</location>
    </subcellularLocation>
</comment>
<evidence type="ECO:0000256" key="11">
    <source>
        <dbReference type="ARBA" id="ARBA00023012"/>
    </source>
</evidence>
<evidence type="ECO:0000256" key="2">
    <source>
        <dbReference type="ARBA" id="ARBA00004370"/>
    </source>
</evidence>
<dbReference type="PROSITE" id="PS50885">
    <property type="entry name" value="HAMP"/>
    <property type="match status" value="1"/>
</dbReference>
<dbReference type="CDD" id="cd00075">
    <property type="entry name" value="HATPase"/>
    <property type="match status" value="1"/>
</dbReference>
<keyword evidence="10 12" id="KW-1133">Transmembrane helix</keyword>
<evidence type="ECO:0000259" key="14">
    <source>
        <dbReference type="PROSITE" id="PS50885"/>
    </source>
</evidence>
<dbReference type="EC" id="2.7.13.3" evidence="3"/>
<keyword evidence="4" id="KW-0597">Phosphoprotein</keyword>
<name>A0ABV5M2N0_9ACTN</name>
<dbReference type="PANTHER" id="PTHR44936:SF9">
    <property type="entry name" value="SENSOR PROTEIN CREC"/>
    <property type="match status" value="1"/>
</dbReference>
<dbReference type="Proteomes" id="UP001589608">
    <property type="component" value="Unassembled WGS sequence"/>
</dbReference>
<keyword evidence="12" id="KW-0472">Membrane</keyword>
<evidence type="ECO:0000313" key="16">
    <source>
        <dbReference type="Proteomes" id="UP001589608"/>
    </source>
</evidence>
<dbReference type="SMART" id="SM00304">
    <property type="entry name" value="HAMP"/>
    <property type="match status" value="1"/>
</dbReference>
<feature type="domain" description="Histidine kinase" evidence="13">
    <location>
        <begin position="439"/>
        <end position="646"/>
    </location>
</feature>
<reference evidence="15 16" key="1">
    <citation type="submission" date="2024-09" db="EMBL/GenBank/DDBJ databases">
        <authorList>
            <person name="Sun Q."/>
            <person name="Mori K."/>
        </authorList>
    </citation>
    <scope>NUCLEOTIDE SEQUENCE [LARGE SCALE GENOMIC DNA]</scope>
    <source>
        <strain evidence="15 16">JCM 3307</strain>
    </source>
</reference>
<dbReference type="SUPFAM" id="SSF55874">
    <property type="entry name" value="ATPase domain of HSP90 chaperone/DNA topoisomerase II/histidine kinase"/>
    <property type="match status" value="1"/>
</dbReference>
<keyword evidence="6 12" id="KW-0812">Transmembrane</keyword>
<dbReference type="Gene3D" id="3.30.565.10">
    <property type="entry name" value="Histidine kinase-like ATPase, C-terminal domain"/>
    <property type="match status" value="1"/>
</dbReference>
<dbReference type="PROSITE" id="PS50109">
    <property type="entry name" value="HIS_KIN"/>
    <property type="match status" value="1"/>
</dbReference>
<dbReference type="InterPro" id="IPR003660">
    <property type="entry name" value="HAMP_dom"/>
</dbReference>
<organism evidence="15 16">
    <name type="scientific">Dactylosporangium vinaceum</name>
    <dbReference type="NCBI Taxonomy" id="53362"/>
    <lineage>
        <taxon>Bacteria</taxon>
        <taxon>Bacillati</taxon>
        <taxon>Actinomycetota</taxon>
        <taxon>Actinomycetes</taxon>
        <taxon>Micromonosporales</taxon>
        <taxon>Micromonosporaceae</taxon>
        <taxon>Dactylosporangium</taxon>
    </lineage>
</organism>
<evidence type="ECO:0000256" key="12">
    <source>
        <dbReference type="SAM" id="Phobius"/>
    </source>
</evidence>
<dbReference type="InterPro" id="IPR013587">
    <property type="entry name" value="Nitrate/nitrite_sensing"/>
</dbReference>
<protein>
    <recommendedName>
        <fullName evidence="3">histidine kinase</fullName>
        <ecNumber evidence="3">2.7.13.3</ecNumber>
    </recommendedName>
</protein>
<evidence type="ECO:0000256" key="7">
    <source>
        <dbReference type="ARBA" id="ARBA00022741"/>
    </source>
</evidence>
<dbReference type="EMBL" id="JBHMCA010000019">
    <property type="protein sequence ID" value="MFB9443112.1"/>
    <property type="molecule type" value="Genomic_DNA"/>
</dbReference>
<feature type="transmembrane region" description="Helical" evidence="12">
    <location>
        <begin position="325"/>
        <end position="347"/>
    </location>
</feature>
<dbReference type="Pfam" id="PF08376">
    <property type="entry name" value="NIT"/>
    <property type="match status" value="1"/>
</dbReference>
<feature type="domain" description="HAMP" evidence="14">
    <location>
        <begin position="395"/>
        <end position="424"/>
    </location>
</feature>
<proteinExistence type="predicted"/>
<sequence length="821" mass="86373">MTHHQPTAVSRRRGWRLRDRRIRVKLTLILMLPVTAVLALSGVIAASVASGAMRADQARQVVALGGIAGELAGQLQLERAGAALVFTRGGGPAALEAYRQRAVATDTAVGRFRTARASVRIPAGLAGPVDRVETQLAALAGLRQQVQAAPDVRASLALFRYRAIVADLIAYRQGLSLTGVDAATANSLRASAALSQAVESLGLLQVAGVRAVDAGALTPAGQQEVLAADAGFVESTQAFRDLAPPGWRGALTAQVGGEQVLRAERLQGSMVRAGPGEALRLEVDATGWAETVGARMAAMHTVEAGLDAELLAAVTAERDQQRRSIVLLGAVVLAALVVVLALAWWVARSLAASLSRLRAGAEAVAGHRLPRMVSVVESGGSDPAAAREAMRRAAEPLPVDGRDEVGQVAAAFNTVVEAAVRIAGEQVAIRASVASIFEALSWRLQQRVDRMIASLDRLEKDETDPDRLAQLFELDHVATLIRRLIASLQVLSGTSAGRSMPRAVPLQDLLRAAMSEIDDYQRVDLLAADDGVKIAADVAPDLVHLLAEVLDNAAKFSPPETHVVIEGRRVGDRLHIQIRDDGIGIRVEDLPAVRQRVARPDLTDPRTAQQMGLPVVGRIAQRHGIGVGVRSEGRGTTVDITVPSALFTTATSRVLPPPSAVPPAVEAGATRELPAVGPRRPQGPPPAAWPPMEAAPVAPPMSSAAATPSLAIYDEVRSWFVTSGHGGVVSSLVPPDWQAASTAAAQAARAVPERTTANGLPVRRSGQRLIPALAAAGQPEPLRRDPEAVRRQVSAFQTGLVAAGRRSHRVHGQIHVQEAAR</sequence>
<evidence type="ECO:0000256" key="1">
    <source>
        <dbReference type="ARBA" id="ARBA00000085"/>
    </source>
</evidence>
<evidence type="ECO:0000256" key="10">
    <source>
        <dbReference type="ARBA" id="ARBA00022989"/>
    </source>
</evidence>
<evidence type="ECO:0000256" key="8">
    <source>
        <dbReference type="ARBA" id="ARBA00022777"/>
    </source>
</evidence>
<dbReference type="RefSeq" id="WP_223099603.1">
    <property type="nucleotide sequence ID" value="NZ_CP061913.1"/>
</dbReference>
<keyword evidence="9" id="KW-0067">ATP-binding</keyword>
<dbReference type="InterPro" id="IPR050980">
    <property type="entry name" value="2C_sensor_his_kinase"/>
</dbReference>
<evidence type="ECO:0000256" key="3">
    <source>
        <dbReference type="ARBA" id="ARBA00012438"/>
    </source>
</evidence>
<accession>A0ABV5M2N0</accession>
<dbReference type="SMART" id="SM00387">
    <property type="entry name" value="HATPase_c"/>
    <property type="match status" value="1"/>
</dbReference>
<dbReference type="InterPro" id="IPR005467">
    <property type="entry name" value="His_kinase_dom"/>
</dbReference>
<dbReference type="Pfam" id="PF02518">
    <property type="entry name" value="HATPase_c"/>
    <property type="match status" value="1"/>
</dbReference>
<keyword evidence="16" id="KW-1185">Reference proteome</keyword>
<comment type="caution">
    <text evidence="15">The sequence shown here is derived from an EMBL/GenBank/DDBJ whole genome shotgun (WGS) entry which is preliminary data.</text>
</comment>
<keyword evidence="7" id="KW-0547">Nucleotide-binding</keyword>